<proteinExistence type="predicted"/>
<sequence length="107" mass="11692">MEVNTMNWPTPDETGSVEEVTIRSQVHEGTEVVGEDQRPVGRVQAVLPSDFLVVHRAGQPDLYVPFDFIRDVSGGRAVLTIPADLAAKMDWTAPPVTGEERIGYEGS</sequence>
<organism evidence="1 2">
    <name type="scientific">Nitrolancea hollandica Lb</name>
    <dbReference type="NCBI Taxonomy" id="1129897"/>
    <lineage>
        <taxon>Bacteria</taxon>
        <taxon>Pseudomonadati</taxon>
        <taxon>Thermomicrobiota</taxon>
        <taxon>Thermomicrobia</taxon>
        <taxon>Sphaerobacterales</taxon>
        <taxon>Sphaerobacterineae</taxon>
        <taxon>Sphaerobacteraceae</taxon>
        <taxon>Nitrolancea</taxon>
    </lineage>
</organism>
<keyword evidence="2" id="KW-1185">Reference proteome</keyword>
<evidence type="ECO:0000313" key="2">
    <source>
        <dbReference type="Proteomes" id="UP000004221"/>
    </source>
</evidence>
<comment type="caution">
    <text evidence="1">The sequence shown here is derived from an EMBL/GenBank/DDBJ whole genome shotgun (WGS) entry which is preliminary data.</text>
</comment>
<gene>
    <name evidence="1" type="ORF">NITHO_4400005</name>
</gene>
<name>I4EK50_9BACT</name>
<reference evidence="1 2" key="1">
    <citation type="journal article" date="2012" name="ISME J.">
        <title>Nitrification expanded: discovery, physiology and genomics of a nitrite-oxidizing bacterium from the phylum Chloroflexi.</title>
        <authorList>
            <person name="Sorokin D.Y."/>
            <person name="Lucker S."/>
            <person name="Vejmelkova D."/>
            <person name="Kostrikina N.A."/>
            <person name="Kleerebezem R."/>
            <person name="Rijpstra W.I."/>
            <person name="Damste J.S."/>
            <person name="Le Paslier D."/>
            <person name="Muyzer G."/>
            <person name="Wagner M."/>
            <person name="van Loosdrecht M.C."/>
            <person name="Daims H."/>
        </authorList>
    </citation>
    <scope>NUCLEOTIDE SEQUENCE [LARGE SCALE GENOMIC DNA]</scope>
    <source>
        <strain evidence="2">none</strain>
    </source>
</reference>
<protein>
    <submittedName>
        <fullName evidence="1">Heat shock protein Hsp20</fullName>
    </submittedName>
</protein>
<keyword evidence="1" id="KW-0346">Stress response</keyword>
<dbReference type="EMBL" id="CAGS01000380">
    <property type="protein sequence ID" value="CCF85062.1"/>
    <property type="molecule type" value="Genomic_DNA"/>
</dbReference>
<evidence type="ECO:0000313" key="1">
    <source>
        <dbReference type="EMBL" id="CCF85062.1"/>
    </source>
</evidence>
<dbReference type="Proteomes" id="UP000004221">
    <property type="component" value="Unassembled WGS sequence"/>
</dbReference>
<accession>I4EK50</accession>
<dbReference type="AlphaFoldDB" id="I4EK50"/>